<dbReference type="EMBL" id="KB206756">
    <property type="protein sequence ID" value="ELP88263.1"/>
    <property type="molecule type" value="Genomic_DNA"/>
</dbReference>
<gene>
    <name evidence="1" type="ORF">EIN_226260</name>
</gene>
<protein>
    <submittedName>
        <fullName evidence="1">Uncharacterized protein</fullName>
    </submittedName>
</protein>
<organism evidence="1 2">
    <name type="scientific">Entamoeba invadens IP1</name>
    <dbReference type="NCBI Taxonomy" id="370355"/>
    <lineage>
        <taxon>Eukaryota</taxon>
        <taxon>Amoebozoa</taxon>
        <taxon>Evosea</taxon>
        <taxon>Archamoebae</taxon>
        <taxon>Mastigamoebida</taxon>
        <taxon>Entamoebidae</taxon>
        <taxon>Entamoeba</taxon>
    </lineage>
</organism>
<dbReference type="OrthoDB" id="5954824at2759"/>
<accession>A0A0A1U8F4</accession>
<dbReference type="OMA" id="TWMKMRK"/>
<dbReference type="AlphaFoldDB" id="A0A0A1U8F4"/>
<proteinExistence type="predicted"/>
<dbReference type="KEGG" id="eiv:EIN_226260"/>
<dbReference type="Proteomes" id="UP000014680">
    <property type="component" value="Unassembled WGS sequence"/>
</dbReference>
<reference evidence="1 2" key="1">
    <citation type="submission" date="2012-10" db="EMBL/GenBank/DDBJ databases">
        <authorList>
            <person name="Zafar N."/>
            <person name="Inman J."/>
            <person name="Hall N."/>
            <person name="Lorenzi H."/>
            <person name="Caler E."/>
        </authorList>
    </citation>
    <scope>NUCLEOTIDE SEQUENCE [LARGE SCALE GENOMIC DNA]</scope>
    <source>
        <strain evidence="1 2">IP1</strain>
    </source>
</reference>
<evidence type="ECO:0000313" key="2">
    <source>
        <dbReference type="Proteomes" id="UP000014680"/>
    </source>
</evidence>
<sequence>MASNDEVFTTVVDCMGPVFLQYATWMKMRKLDKELSSMESSLNRQNLEVLLENEVYKACLDQSGLVDKGMFSFTISVESQ</sequence>
<dbReference type="RefSeq" id="XP_004255034.1">
    <property type="nucleotide sequence ID" value="XM_004254986.1"/>
</dbReference>
<dbReference type="GeneID" id="14887348"/>
<keyword evidence="2" id="KW-1185">Reference proteome</keyword>
<name>A0A0A1U8F4_ENTIV</name>
<dbReference type="VEuPathDB" id="AmoebaDB:EIN_226260"/>
<evidence type="ECO:0000313" key="1">
    <source>
        <dbReference type="EMBL" id="ELP88263.1"/>
    </source>
</evidence>